<evidence type="ECO:0000256" key="5">
    <source>
        <dbReference type="ARBA" id="ARBA00023315"/>
    </source>
</evidence>
<evidence type="ECO:0000313" key="6">
    <source>
        <dbReference type="EMBL" id="HDZ49674.1"/>
    </source>
</evidence>
<evidence type="ECO:0000256" key="3">
    <source>
        <dbReference type="ARBA" id="ARBA00022679"/>
    </source>
</evidence>
<dbReference type="AlphaFoldDB" id="A0A7C1MH57"/>
<evidence type="ECO:0000256" key="4">
    <source>
        <dbReference type="ARBA" id="ARBA00022813"/>
    </source>
</evidence>
<comment type="caution">
    <text evidence="6">The sequence shown here is derived from an EMBL/GenBank/DDBJ whole genome shotgun (WGS) entry which is preliminary data.</text>
</comment>
<keyword evidence="3" id="KW-0808">Transferase</keyword>
<dbReference type="Gene3D" id="3.10.20.340">
    <property type="entry name" value="ArgJ beta chain, C-terminal domain"/>
    <property type="match status" value="1"/>
</dbReference>
<accession>A0A7C1MH57</accession>
<dbReference type="GO" id="GO:0006526">
    <property type="term" value="P:L-arginine biosynthetic process"/>
    <property type="evidence" value="ECO:0007669"/>
    <property type="project" value="InterPro"/>
</dbReference>
<protein>
    <submittedName>
        <fullName evidence="6">N-acetylglutamate synthase</fullName>
    </submittedName>
</protein>
<name>A0A7C1MH57_UNCAE</name>
<dbReference type="SUPFAM" id="SSF56266">
    <property type="entry name" value="DmpA/ArgJ-like"/>
    <property type="match status" value="1"/>
</dbReference>
<proteinExistence type="inferred from homology"/>
<dbReference type="InterPro" id="IPR002813">
    <property type="entry name" value="Arg_biosynth_ArgJ"/>
</dbReference>
<evidence type="ECO:0000256" key="1">
    <source>
        <dbReference type="ARBA" id="ARBA00006774"/>
    </source>
</evidence>
<dbReference type="InterPro" id="IPR016117">
    <property type="entry name" value="ArgJ-like_dom_sf"/>
</dbReference>
<keyword evidence="4" id="KW-0068">Autocatalytic cleavage</keyword>
<feature type="non-terminal residue" evidence="6">
    <location>
        <position position="1"/>
    </location>
</feature>
<evidence type="ECO:0000256" key="2">
    <source>
        <dbReference type="ARBA" id="ARBA00011475"/>
    </source>
</evidence>
<dbReference type="Pfam" id="PF01960">
    <property type="entry name" value="ArgJ"/>
    <property type="match status" value="1"/>
</dbReference>
<organism evidence="6">
    <name type="scientific">Aerophobetes bacterium</name>
    <dbReference type="NCBI Taxonomy" id="2030807"/>
    <lineage>
        <taxon>Bacteria</taxon>
        <taxon>Candidatus Aerophobota</taxon>
    </lineage>
</organism>
<reference evidence="6" key="1">
    <citation type="journal article" date="2020" name="mSystems">
        <title>Genome- and Community-Level Interaction Insights into Carbon Utilization and Element Cycling Functions of Hydrothermarchaeota in Hydrothermal Sediment.</title>
        <authorList>
            <person name="Zhou Z."/>
            <person name="Liu Y."/>
            <person name="Xu W."/>
            <person name="Pan J."/>
            <person name="Luo Z.H."/>
            <person name="Li M."/>
        </authorList>
    </citation>
    <scope>NUCLEOTIDE SEQUENCE [LARGE SCALE GENOMIC DNA]</scope>
    <source>
        <strain evidence="6">HyVt-329</strain>
    </source>
</reference>
<comment type="subunit">
    <text evidence="2">Heterotetramer of two alpha and two beta chains.</text>
</comment>
<comment type="similarity">
    <text evidence="1">Belongs to the ArgJ family.</text>
</comment>
<dbReference type="EMBL" id="DRFT01000031">
    <property type="protein sequence ID" value="HDZ49674.1"/>
    <property type="molecule type" value="Genomic_DNA"/>
</dbReference>
<sequence length="63" mass="7454">VYFNNLLTVENGVGIQSIRQKLREVLKQNEIKIIIHLNQGNCRTTFWGCDLTEKYVKINKRYV</sequence>
<dbReference type="InterPro" id="IPR042195">
    <property type="entry name" value="ArgJ_beta_C"/>
</dbReference>
<dbReference type="GO" id="GO:0004358">
    <property type="term" value="F:L-glutamate N-acetyltransferase activity, acting on acetyl-L-ornithine as donor"/>
    <property type="evidence" value="ECO:0007669"/>
    <property type="project" value="InterPro"/>
</dbReference>
<gene>
    <name evidence="6" type="ORF">ENH69_00450</name>
</gene>
<keyword evidence="5" id="KW-0012">Acyltransferase</keyword>
<dbReference type="Proteomes" id="UP000885667">
    <property type="component" value="Unassembled WGS sequence"/>
</dbReference>